<feature type="region of interest" description="Disordered" evidence="4">
    <location>
        <begin position="1"/>
        <end position="29"/>
    </location>
</feature>
<evidence type="ECO:0000256" key="5">
    <source>
        <dbReference type="SAM" id="Phobius"/>
    </source>
</evidence>
<keyword evidence="5" id="KW-1133">Transmembrane helix</keyword>
<protein>
    <submittedName>
        <fullName evidence="6">S-adenosyl-L-methionine-dependent methyltransferase</fullName>
    </submittedName>
</protein>
<keyword evidence="2 6" id="KW-0489">Methyltransferase</keyword>
<evidence type="ECO:0000256" key="2">
    <source>
        <dbReference type="ARBA" id="ARBA00022603"/>
    </source>
</evidence>
<dbReference type="AlphaFoldDB" id="A0A3N4LRZ2"/>
<dbReference type="PANTHER" id="PTHR12176">
    <property type="entry name" value="SAM-DEPENDENT METHYLTRANSFERASE SUPERFAMILY PROTEIN"/>
    <property type="match status" value="1"/>
</dbReference>
<dbReference type="GO" id="GO:0032259">
    <property type="term" value="P:methylation"/>
    <property type="evidence" value="ECO:0007669"/>
    <property type="project" value="UniProtKB-KW"/>
</dbReference>
<dbReference type="SUPFAM" id="SSF53335">
    <property type="entry name" value="S-adenosyl-L-methionine-dependent methyltransferases"/>
    <property type="match status" value="1"/>
</dbReference>
<feature type="transmembrane region" description="Helical" evidence="5">
    <location>
        <begin position="44"/>
        <end position="65"/>
    </location>
</feature>
<feature type="transmembrane region" description="Helical" evidence="5">
    <location>
        <begin position="141"/>
        <end position="157"/>
    </location>
</feature>
<dbReference type="GO" id="GO:0008168">
    <property type="term" value="F:methyltransferase activity"/>
    <property type="evidence" value="ECO:0007669"/>
    <property type="project" value="UniProtKB-KW"/>
</dbReference>
<dbReference type="InterPro" id="IPR051419">
    <property type="entry name" value="Lys/N-term_MeTrsfase_sf"/>
</dbReference>
<dbReference type="InParanoid" id="A0A3N4LRZ2"/>
<dbReference type="EMBL" id="ML121542">
    <property type="protein sequence ID" value="RPB24319.1"/>
    <property type="molecule type" value="Genomic_DNA"/>
</dbReference>
<gene>
    <name evidence="6" type="ORF">L211DRAFT_785367</name>
</gene>
<organism evidence="6 7">
    <name type="scientific">Terfezia boudieri ATCC MYA-4762</name>
    <dbReference type="NCBI Taxonomy" id="1051890"/>
    <lineage>
        <taxon>Eukaryota</taxon>
        <taxon>Fungi</taxon>
        <taxon>Dikarya</taxon>
        <taxon>Ascomycota</taxon>
        <taxon>Pezizomycotina</taxon>
        <taxon>Pezizomycetes</taxon>
        <taxon>Pezizales</taxon>
        <taxon>Pezizaceae</taxon>
        <taxon>Terfezia</taxon>
    </lineage>
</organism>
<feature type="transmembrane region" description="Helical" evidence="5">
    <location>
        <begin position="77"/>
        <end position="96"/>
    </location>
</feature>
<proteinExistence type="inferred from homology"/>
<dbReference type="InterPro" id="IPR029063">
    <property type="entry name" value="SAM-dependent_MTases_sf"/>
</dbReference>
<name>A0A3N4LRZ2_9PEZI</name>
<comment type="similarity">
    <text evidence="1">Belongs to the methyltransferase superfamily.</text>
</comment>
<dbReference type="Gene3D" id="3.40.50.150">
    <property type="entry name" value="Vaccinia Virus protein VP39"/>
    <property type="match status" value="1"/>
</dbReference>
<dbReference type="NCBIfam" id="NF037959">
    <property type="entry name" value="MFS_SpdSyn"/>
    <property type="match status" value="1"/>
</dbReference>
<keyword evidence="5" id="KW-0472">Membrane</keyword>
<feature type="transmembrane region" description="Helical" evidence="5">
    <location>
        <begin position="103"/>
        <end position="121"/>
    </location>
</feature>
<dbReference type="FunFam" id="3.40.50.150:FF:000288">
    <property type="entry name" value="Spermine/spermidine synthase, putative"/>
    <property type="match status" value="1"/>
</dbReference>
<evidence type="ECO:0000256" key="4">
    <source>
        <dbReference type="SAM" id="MobiDB-lite"/>
    </source>
</evidence>
<feature type="compositionally biased region" description="Low complexity" evidence="4">
    <location>
        <begin position="14"/>
        <end position="26"/>
    </location>
</feature>
<dbReference type="PANTHER" id="PTHR12176:SF59">
    <property type="entry name" value="METHYLTRANSFERASE DOMAIN-CONTAINING PROTEIN-RELATED"/>
    <property type="match status" value="1"/>
</dbReference>
<evidence type="ECO:0000256" key="3">
    <source>
        <dbReference type="ARBA" id="ARBA00022679"/>
    </source>
</evidence>
<keyword evidence="5" id="KW-0812">Transmembrane</keyword>
<sequence length="572" mass="63851">MASLQTPATPTPPSSKSTSKVSPSATIPERDGPPINLNLRFGNILRAILLLFGVAIGSYASQLTLGPVYGGIPASLHHRNICTAIFAIVWGSKAILRRVNPRPLWVLPILTFYVPVIQRSLFQYSEKWGAEWGPIYTELLSYYPTLFLAILGVSYLVEMPSLALDIIPAAASYGIFKVVRDKLPSLLAHRIGSTWIFTRCGLTNLAAGLYGLLSPVALLLAIPGMIHSGYYNPGCTKAAGIRYLNATLAAQNYTVLARAESLTGYISVIENTFERYKVMRCDHSLLGGEWLMPPPGLEYLANGEKETIYPVFVMLEAVRLIRPGPAARNPKALMIGLGIGTSHNGMMRHGVETHLVELDPIVYQYAKDYFHLLPNHTAHIVDAVKFVQDASAVEKPKQWDFIIHDVFTGGAVPSVLFTTDMMQGMSKILKNDGVIAINYAGDLNQRPAKMVIQTIRSVFGHCKVFREDDPGDEEKAVDFTNMVIFCTKSTAPFRFRPAFEKDYLNTYSRQSFLYPKFEVNLVKLFGKDGNREPYDVLDGRTIKEFEELQRRGAVHHWEIMRTVIKKEGWENY</sequence>
<feature type="transmembrane region" description="Helical" evidence="5">
    <location>
        <begin position="205"/>
        <end position="226"/>
    </location>
</feature>
<keyword evidence="7" id="KW-1185">Reference proteome</keyword>
<evidence type="ECO:0000256" key="1">
    <source>
        <dbReference type="ARBA" id="ARBA00008361"/>
    </source>
</evidence>
<dbReference type="STRING" id="1051890.A0A3N4LRZ2"/>
<dbReference type="Proteomes" id="UP000267821">
    <property type="component" value="Unassembled WGS sequence"/>
</dbReference>
<evidence type="ECO:0000313" key="6">
    <source>
        <dbReference type="EMBL" id="RPB24319.1"/>
    </source>
</evidence>
<evidence type="ECO:0000313" key="7">
    <source>
        <dbReference type="Proteomes" id="UP000267821"/>
    </source>
</evidence>
<accession>A0A3N4LRZ2</accession>
<keyword evidence="3 6" id="KW-0808">Transferase</keyword>
<dbReference type="Pfam" id="PF01564">
    <property type="entry name" value="Spermine_synth"/>
    <property type="match status" value="1"/>
</dbReference>
<reference evidence="6 7" key="1">
    <citation type="journal article" date="2018" name="Nat. Ecol. Evol.">
        <title>Pezizomycetes genomes reveal the molecular basis of ectomycorrhizal truffle lifestyle.</title>
        <authorList>
            <person name="Murat C."/>
            <person name="Payen T."/>
            <person name="Noel B."/>
            <person name="Kuo A."/>
            <person name="Morin E."/>
            <person name="Chen J."/>
            <person name="Kohler A."/>
            <person name="Krizsan K."/>
            <person name="Balestrini R."/>
            <person name="Da Silva C."/>
            <person name="Montanini B."/>
            <person name="Hainaut M."/>
            <person name="Levati E."/>
            <person name="Barry K.W."/>
            <person name="Belfiori B."/>
            <person name="Cichocki N."/>
            <person name="Clum A."/>
            <person name="Dockter R.B."/>
            <person name="Fauchery L."/>
            <person name="Guy J."/>
            <person name="Iotti M."/>
            <person name="Le Tacon F."/>
            <person name="Lindquist E.A."/>
            <person name="Lipzen A."/>
            <person name="Malagnac F."/>
            <person name="Mello A."/>
            <person name="Molinier V."/>
            <person name="Miyauchi S."/>
            <person name="Poulain J."/>
            <person name="Riccioni C."/>
            <person name="Rubini A."/>
            <person name="Sitrit Y."/>
            <person name="Splivallo R."/>
            <person name="Traeger S."/>
            <person name="Wang M."/>
            <person name="Zifcakova L."/>
            <person name="Wipf D."/>
            <person name="Zambonelli A."/>
            <person name="Paolocci F."/>
            <person name="Nowrousian M."/>
            <person name="Ottonello S."/>
            <person name="Baldrian P."/>
            <person name="Spatafora J.W."/>
            <person name="Henrissat B."/>
            <person name="Nagy L.G."/>
            <person name="Aury J.M."/>
            <person name="Wincker P."/>
            <person name="Grigoriev I.V."/>
            <person name="Bonfante P."/>
            <person name="Martin F.M."/>
        </authorList>
    </citation>
    <scope>NUCLEOTIDE SEQUENCE [LARGE SCALE GENOMIC DNA]</scope>
    <source>
        <strain evidence="6 7">ATCC MYA-4762</strain>
    </source>
</reference>
<dbReference type="OrthoDB" id="2016285at2759"/>